<evidence type="ECO:0000313" key="4">
    <source>
        <dbReference type="EMBL" id="KAG9274164.1"/>
    </source>
</evidence>
<gene>
    <name evidence="4" type="ORF">AMEX_G11059</name>
</gene>
<evidence type="ECO:0000256" key="2">
    <source>
        <dbReference type="SAM" id="Phobius"/>
    </source>
</evidence>
<feature type="signal peptide" evidence="3">
    <location>
        <begin position="1"/>
        <end position="23"/>
    </location>
</feature>
<accession>A0A8T2LTD4</accession>
<proteinExistence type="predicted"/>
<keyword evidence="2" id="KW-0472">Membrane</keyword>
<keyword evidence="2" id="KW-1133">Transmembrane helix</keyword>
<keyword evidence="2" id="KW-0812">Transmembrane</keyword>
<feature type="compositionally biased region" description="Polar residues" evidence="1">
    <location>
        <begin position="88"/>
        <end position="121"/>
    </location>
</feature>
<evidence type="ECO:0000256" key="3">
    <source>
        <dbReference type="SAM" id="SignalP"/>
    </source>
</evidence>
<comment type="caution">
    <text evidence="4">The sequence shown here is derived from an EMBL/GenBank/DDBJ whole genome shotgun (WGS) entry which is preliminary data.</text>
</comment>
<feature type="chain" id="PRO_5035886263" evidence="3">
    <location>
        <begin position="24"/>
        <end position="293"/>
    </location>
</feature>
<feature type="compositionally biased region" description="Polar residues" evidence="1">
    <location>
        <begin position="166"/>
        <end position="176"/>
    </location>
</feature>
<feature type="region of interest" description="Disordered" evidence="1">
    <location>
        <begin position="23"/>
        <end position="219"/>
    </location>
</feature>
<name>A0A8T2LTD4_ASTMX</name>
<feature type="transmembrane region" description="Helical" evidence="2">
    <location>
        <begin position="226"/>
        <end position="244"/>
    </location>
</feature>
<feature type="region of interest" description="Disordered" evidence="1">
    <location>
        <begin position="254"/>
        <end position="293"/>
    </location>
</feature>
<organism evidence="4 5">
    <name type="scientific">Astyanax mexicanus</name>
    <name type="common">Blind cave fish</name>
    <name type="synonym">Astyanax fasciatus mexicanus</name>
    <dbReference type="NCBI Taxonomy" id="7994"/>
    <lineage>
        <taxon>Eukaryota</taxon>
        <taxon>Metazoa</taxon>
        <taxon>Chordata</taxon>
        <taxon>Craniata</taxon>
        <taxon>Vertebrata</taxon>
        <taxon>Euteleostomi</taxon>
        <taxon>Actinopterygii</taxon>
        <taxon>Neopterygii</taxon>
        <taxon>Teleostei</taxon>
        <taxon>Ostariophysi</taxon>
        <taxon>Characiformes</taxon>
        <taxon>Characoidei</taxon>
        <taxon>Acestrorhamphidae</taxon>
        <taxon>Acestrorhamphinae</taxon>
        <taxon>Astyanax</taxon>
    </lineage>
</organism>
<keyword evidence="3" id="KW-0732">Signal</keyword>
<evidence type="ECO:0000256" key="1">
    <source>
        <dbReference type="SAM" id="MobiDB-lite"/>
    </source>
</evidence>
<feature type="compositionally biased region" description="Polar residues" evidence="1">
    <location>
        <begin position="142"/>
        <end position="152"/>
    </location>
</feature>
<protein>
    <submittedName>
        <fullName evidence="4">Endochitinase A1-like isoform X10</fullName>
    </submittedName>
</protein>
<reference evidence="4 5" key="1">
    <citation type="submission" date="2021-07" db="EMBL/GenBank/DDBJ databases">
        <authorList>
            <person name="Imarazene B."/>
            <person name="Zahm M."/>
            <person name="Klopp C."/>
            <person name="Cabau C."/>
            <person name="Beille S."/>
            <person name="Jouanno E."/>
            <person name="Castinel A."/>
            <person name="Lluch J."/>
            <person name="Gil L."/>
            <person name="Kuchtly C."/>
            <person name="Lopez Roques C."/>
            <person name="Donnadieu C."/>
            <person name="Parrinello H."/>
            <person name="Journot L."/>
            <person name="Du K."/>
            <person name="Schartl M."/>
            <person name="Retaux S."/>
            <person name="Guiguen Y."/>
        </authorList>
    </citation>
    <scope>NUCLEOTIDE SEQUENCE [LARGE SCALE GENOMIC DNA]</scope>
    <source>
        <strain evidence="4">Pach_M1</strain>
        <tissue evidence="4">Testis</tissue>
    </source>
</reference>
<dbReference type="Proteomes" id="UP000752171">
    <property type="component" value="Unassembled WGS sequence"/>
</dbReference>
<feature type="compositionally biased region" description="Polar residues" evidence="1">
    <location>
        <begin position="35"/>
        <end position="73"/>
    </location>
</feature>
<dbReference type="AlphaFoldDB" id="A0A8T2LTD4"/>
<feature type="compositionally biased region" description="Polar residues" evidence="1">
    <location>
        <begin position="258"/>
        <end position="270"/>
    </location>
</feature>
<feature type="compositionally biased region" description="Low complexity" evidence="1">
    <location>
        <begin position="122"/>
        <end position="133"/>
    </location>
</feature>
<dbReference type="EMBL" id="JAICCE010000008">
    <property type="protein sequence ID" value="KAG9274164.1"/>
    <property type="molecule type" value="Genomic_DNA"/>
</dbReference>
<sequence length="293" mass="29602">MDTGRTAFILIYCLLFITNKSSATEEPNASAEPANKSSATEEPNASAKTGQTAATTANPLGNSPGTSNTTNPSGGSGFSPTAVEAKVGSTSAPLATSPPENKSASSTTQSPPGTSASSATHSPAGKAASASPAIQNPPGKSASASPTTQKTPEGSALPPAVGGRSASGSKATQTLPEESAGKSAATVEPKATQPDDNITNETGKMHGSAGESSSTPKPDTPDNKKYFWILLPVGVAFLAVAMYFRYKFFKVHHHPETTDNGTENASFQRTESNRDGVTLLGVKSSGTEEGAAA</sequence>
<evidence type="ECO:0000313" key="5">
    <source>
        <dbReference type="Proteomes" id="UP000752171"/>
    </source>
</evidence>